<accession>A0A932A951</accession>
<evidence type="ECO:0000313" key="3">
    <source>
        <dbReference type="EMBL" id="MBI2678968.1"/>
    </source>
</evidence>
<name>A0A932A951_9BACT</name>
<evidence type="ECO:0000313" key="4">
    <source>
        <dbReference type="Proteomes" id="UP000779809"/>
    </source>
</evidence>
<reference evidence="3" key="1">
    <citation type="submission" date="2020-07" db="EMBL/GenBank/DDBJ databases">
        <title>Huge and variable diversity of episymbiotic CPR bacteria and DPANN archaea in groundwater ecosystems.</title>
        <authorList>
            <person name="He C.Y."/>
            <person name="Keren R."/>
            <person name="Whittaker M."/>
            <person name="Farag I.F."/>
            <person name="Doudna J."/>
            <person name="Cate J.H.D."/>
            <person name="Banfield J.F."/>
        </authorList>
    </citation>
    <scope>NUCLEOTIDE SEQUENCE</scope>
    <source>
        <strain evidence="3">NC_groundwater_580_Pr5_B-0.1um_64_19</strain>
    </source>
</reference>
<feature type="region of interest" description="Disordered" evidence="2">
    <location>
        <begin position="334"/>
        <end position="358"/>
    </location>
</feature>
<dbReference type="AlphaFoldDB" id="A0A932A951"/>
<feature type="coiled-coil region" evidence="1">
    <location>
        <begin position="418"/>
        <end position="476"/>
    </location>
</feature>
<organism evidence="3 4">
    <name type="scientific">Candidatus Korobacter versatilis</name>
    <dbReference type="NCBI Taxonomy" id="658062"/>
    <lineage>
        <taxon>Bacteria</taxon>
        <taxon>Pseudomonadati</taxon>
        <taxon>Acidobacteriota</taxon>
        <taxon>Terriglobia</taxon>
        <taxon>Terriglobales</taxon>
        <taxon>Candidatus Korobacteraceae</taxon>
        <taxon>Candidatus Korobacter</taxon>
    </lineage>
</organism>
<protein>
    <submittedName>
        <fullName evidence="3">Uncharacterized protein</fullName>
    </submittedName>
</protein>
<dbReference type="EMBL" id="JACPNR010000011">
    <property type="protein sequence ID" value="MBI2678968.1"/>
    <property type="molecule type" value="Genomic_DNA"/>
</dbReference>
<evidence type="ECO:0000256" key="2">
    <source>
        <dbReference type="SAM" id="MobiDB-lite"/>
    </source>
</evidence>
<evidence type="ECO:0000256" key="1">
    <source>
        <dbReference type="SAM" id="Coils"/>
    </source>
</evidence>
<comment type="caution">
    <text evidence="3">The sequence shown here is derived from an EMBL/GenBank/DDBJ whole genome shotgun (WGS) entry which is preliminary data.</text>
</comment>
<sequence>MPQTPIHQLLDLAAVHGFYLSLLEHVTGEAVPVPRGTTPAEREGTPVEQSVSILRRWLNILDLAISPPMFRDALKDTPDATTAESLLRYYVLKISHNDVDRDKCDFINTFLYRNWRKSKGKSEAPAEALEIALDETLAYEGEIYVMLGEVEPPELPQEHMQLAREFDHLRLEVDEFLHFDKLMDSGIIGRVREIKHSFATSFYHPHVLANVALYNAFFGRKFDQLFAQAASEIKSFAQTVQQSGGSMQTRLNDEVTVQQLADVHDEEIHHEEYGKARDHLRKLAEFKRVVDIRRKGRYTAPLPMNAPAVAAAMGANVEPRNVVPISSYAGEAAAQPRVTTPPGVAPATELAPSHKAEDHKIDATSDMIRNFILVADKSFANVVPLRNCSVLLTPAEVDAFRNAYLGEKSFRADYAAMVRQMAATMAAIMIELEDYQRKKNSAYLWKQHADSLKYFLEKTNRTIQAAKEMAAGCERRGLAEKVRVLDATADRLRNQAQQVAKFLQA</sequence>
<proteinExistence type="predicted"/>
<keyword evidence="1" id="KW-0175">Coiled coil</keyword>
<gene>
    <name evidence="3" type="ORF">HYX28_09320</name>
</gene>
<dbReference type="Proteomes" id="UP000779809">
    <property type="component" value="Unassembled WGS sequence"/>
</dbReference>